<dbReference type="InterPro" id="IPR011042">
    <property type="entry name" value="6-blade_b-propeller_TolB-like"/>
</dbReference>
<dbReference type="InterPro" id="IPR051221">
    <property type="entry name" value="LDLR-related"/>
</dbReference>
<dbReference type="PROSITE" id="PS01186">
    <property type="entry name" value="EGF_2"/>
    <property type="match status" value="2"/>
</dbReference>
<evidence type="ECO:0000256" key="14">
    <source>
        <dbReference type="PROSITE-ProRule" id="PRU00461"/>
    </source>
</evidence>
<evidence type="ECO:0000256" key="15">
    <source>
        <dbReference type="SAM" id="MobiDB-lite"/>
    </source>
</evidence>
<evidence type="ECO:0000256" key="9">
    <source>
        <dbReference type="ARBA" id="ARBA00023157"/>
    </source>
</evidence>
<gene>
    <name evidence="19" type="ORF">CYNAS_LOCUS9195</name>
</gene>
<dbReference type="CDD" id="cd00054">
    <property type="entry name" value="EGF_CA"/>
    <property type="match status" value="1"/>
</dbReference>
<feature type="disulfide bond" evidence="13">
    <location>
        <begin position="132"/>
        <end position="150"/>
    </location>
</feature>
<dbReference type="Gene3D" id="2.120.10.30">
    <property type="entry name" value="TolB, C-terminal domain"/>
    <property type="match status" value="1"/>
</dbReference>
<keyword evidence="5 16" id="KW-0812">Transmembrane</keyword>
<keyword evidence="17" id="KW-0732">Signal</keyword>
<dbReference type="GO" id="GO:0006898">
    <property type="term" value="P:receptor-mediated endocytosis"/>
    <property type="evidence" value="ECO:0007669"/>
    <property type="project" value="TreeGrafter"/>
</dbReference>
<feature type="region of interest" description="Disordered" evidence="15">
    <location>
        <begin position="842"/>
        <end position="863"/>
    </location>
</feature>
<dbReference type="PROSITE" id="PS51120">
    <property type="entry name" value="LDLRB"/>
    <property type="match status" value="1"/>
</dbReference>
<dbReference type="InterPro" id="IPR000742">
    <property type="entry name" value="EGF"/>
</dbReference>
<evidence type="ECO:0000256" key="10">
    <source>
        <dbReference type="ARBA" id="ARBA00023170"/>
    </source>
</evidence>
<dbReference type="InterPro" id="IPR001881">
    <property type="entry name" value="EGF-like_Ca-bd_dom"/>
</dbReference>
<dbReference type="PANTHER" id="PTHR22722">
    <property type="entry name" value="LOW-DENSITY LIPOPROTEIN RECEPTOR-RELATED PROTEIN 2-RELATED"/>
    <property type="match status" value="1"/>
</dbReference>
<dbReference type="AlphaFoldDB" id="A0AA36GRX8"/>
<dbReference type="Pfam" id="PF00057">
    <property type="entry name" value="Ldl_recept_a"/>
    <property type="match status" value="5"/>
</dbReference>
<dbReference type="InterPro" id="IPR023415">
    <property type="entry name" value="LDLR_class-A_CS"/>
</dbReference>
<evidence type="ECO:0000256" key="1">
    <source>
        <dbReference type="ARBA" id="ARBA00004167"/>
    </source>
</evidence>
<dbReference type="GO" id="GO:0042562">
    <property type="term" value="F:hormone binding"/>
    <property type="evidence" value="ECO:0007669"/>
    <property type="project" value="TreeGrafter"/>
</dbReference>
<keyword evidence="8 16" id="KW-0472">Membrane</keyword>
<keyword evidence="9 12" id="KW-1015">Disulfide bond</keyword>
<dbReference type="Gene3D" id="4.10.400.10">
    <property type="entry name" value="Low-density Lipoprotein Receptor"/>
    <property type="match status" value="5"/>
</dbReference>
<feature type="disulfide bond" evidence="12">
    <location>
        <begin position="723"/>
        <end position="732"/>
    </location>
</feature>
<dbReference type="InterPro" id="IPR002172">
    <property type="entry name" value="LDrepeatLR_classA_rpt"/>
</dbReference>
<dbReference type="SMART" id="SM00135">
    <property type="entry name" value="LY"/>
    <property type="match status" value="4"/>
</dbReference>
<dbReference type="PANTHER" id="PTHR22722:SF14">
    <property type="entry name" value="MEGALIN, ISOFORM A"/>
    <property type="match status" value="1"/>
</dbReference>
<dbReference type="SUPFAM" id="SSF63825">
    <property type="entry name" value="YWTD domain"/>
    <property type="match status" value="1"/>
</dbReference>
<dbReference type="SMART" id="SM00192">
    <property type="entry name" value="LDLa"/>
    <property type="match status" value="5"/>
</dbReference>
<keyword evidence="11" id="KW-0325">Glycoprotein</keyword>
<dbReference type="PROSITE" id="PS00022">
    <property type="entry name" value="EGF_1"/>
    <property type="match status" value="1"/>
</dbReference>
<dbReference type="Proteomes" id="UP001176961">
    <property type="component" value="Unassembled WGS sequence"/>
</dbReference>
<comment type="caution">
    <text evidence="19">The sequence shown here is derived from an EMBL/GenBank/DDBJ whole genome shotgun (WGS) entry which is preliminary data.</text>
</comment>
<proteinExistence type="predicted"/>
<evidence type="ECO:0000256" key="7">
    <source>
        <dbReference type="ARBA" id="ARBA00022989"/>
    </source>
</evidence>
<accession>A0AA36GRX8</accession>
<sequence>MPTTAYVLLLALYSVQALPATLTPCNNETQFDCETTSDSKRCIPLEWLCDGLEDCKNGLDESHCNYLHECPRGDFICRTGECISGSFKCDGEVDCPRGEDEKGCDYSHQMVAAAARIFSSIVMDCPEHMFHCSLGPCVARRYICDGEKDCPLGDDEDDCTKNKRSELRSHELTSCEPGQILCADHTACFPKNWVCDGEKDCLDGSDEEDCELSVDNFLAETVTELCKAGEHRCRGGKVCIPLNHTCDGNTDCPDGDDEGLLCNECSTRKIRCEHKCVNTPLDEHTCSQINECETPEGKRCQHYCEDRHASYECTCAPGYRLALDAHSCRLDRTHEGMLFVALGHEVRSMPLFDSRTSVAGYETIQAVGSLGVVRSVDYHISEQLVYITIASSNLNGEVAVSSEGLLRVIRENVAGIGQVAVDWIGGNIFLSQRYPSLTPGISICTEDGFFCRRIIKGKPADPIDQGKKQQYRGLALHPQRGAMVWIESYGSHHKIVSANMDGTNVRNLVENKLEYPTGLSIDFIKSDVYFGDVERQMIERVNMDTKERTVVLTQGVHHPYDVRYFNGFLYWTDWATSALKVSELSIHHESAHSIHSFTTLPYGLAINHTMFQPSLSTNPCAHSACVWMCVSIPNAEGEMKPRCLCPDGYKKERDGSCAPVEDILEDDEHGKPLVKKNGPKDQSHVGVAWMKERCLGGDGCLNGGQCQDIKNEHGRVVKIVCKCKTPYEGLRCERLNPVKALAAQLEASATPLWVTFFFVLLFLALLIAAFVYSYRHIDDINKRTATLLDVIERRLVNIPPPTMPHIRPLLTTMKTKIASTLGARGPRSCTILRNEFSNPLFDSSDRSSYDSAQEEPVTDSNAMTYNNPLYVEEDVTHAAPFSGINVTYTNKFAT</sequence>
<dbReference type="SMART" id="SM00179">
    <property type="entry name" value="EGF_CA"/>
    <property type="match status" value="1"/>
</dbReference>
<evidence type="ECO:0000256" key="13">
    <source>
        <dbReference type="PROSITE-ProRule" id="PRU00124"/>
    </source>
</evidence>
<dbReference type="SMART" id="SM00181">
    <property type="entry name" value="EGF"/>
    <property type="match status" value="4"/>
</dbReference>
<reference evidence="19" key="1">
    <citation type="submission" date="2023-07" db="EMBL/GenBank/DDBJ databases">
        <authorList>
            <consortium name="CYATHOMIX"/>
        </authorList>
    </citation>
    <scope>NUCLEOTIDE SEQUENCE</scope>
    <source>
        <strain evidence="19">N/A</strain>
    </source>
</reference>
<dbReference type="PROSITE" id="PS50068">
    <property type="entry name" value="LDLRA_2"/>
    <property type="match status" value="5"/>
</dbReference>
<comment type="subcellular location">
    <subcellularLocation>
        <location evidence="2">Endomembrane system</location>
    </subcellularLocation>
    <subcellularLocation>
        <location evidence="1">Membrane</location>
        <topology evidence="1">Single-pass membrane protein</topology>
    </subcellularLocation>
</comment>
<dbReference type="PRINTS" id="PR00261">
    <property type="entry name" value="LDLRECEPTOR"/>
</dbReference>
<evidence type="ECO:0000256" key="2">
    <source>
        <dbReference type="ARBA" id="ARBA00004308"/>
    </source>
</evidence>
<evidence type="ECO:0000256" key="4">
    <source>
        <dbReference type="ARBA" id="ARBA00022583"/>
    </source>
</evidence>
<evidence type="ECO:0000256" key="16">
    <source>
        <dbReference type="SAM" id="Phobius"/>
    </source>
</evidence>
<feature type="disulfide bond" evidence="13">
    <location>
        <begin position="195"/>
        <end position="210"/>
    </location>
</feature>
<dbReference type="GO" id="GO:0043235">
    <property type="term" value="C:receptor complex"/>
    <property type="evidence" value="ECO:0007669"/>
    <property type="project" value="TreeGrafter"/>
</dbReference>
<dbReference type="EMBL" id="CATQJL010000223">
    <property type="protein sequence ID" value="CAJ0597212.1"/>
    <property type="molecule type" value="Genomic_DNA"/>
</dbReference>
<keyword evidence="7 16" id="KW-1133">Transmembrane helix</keyword>
<evidence type="ECO:0000313" key="19">
    <source>
        <dbReference type="EMBL" id="CAJ0597212.1"/>
    </source>
</evidence>
<feature type="transmembrane region" description="Helical" evidence="16">
    <location>
        <begin position="752"/>
        <end position="774"/>
    </location>
</feature>
<name>A0AA36GRX8_CYLNA</name>
<feature type="disulfide bond" evidence="13">
    <location>
        <begin position="70"/>
        <end position="82"/>
    </location>
</feature>
<keyword evidence="20" id="KW-1185">Reference proteome</keyword>
<feature type="domain" description="EGF-like" evidence="18">
    <location>
        <begin position="690"/>
        <end position="733"/>
    </location>
</feature>
<feature type="signal peptide" evidence="17">
    <location>
        <begin position="1"/>
        <end position="17"/>
    </location>
</feature>
<feature type="disulfide bond" evidence="13">
    <location>
        <begin position="49"/>
        <end position="64"/>
    </location>
</feature>
<feature type="disulfide bond" evidence="13">
    <location>
        <begin position="144"/>
        <end position="159"/>
    </location>
</feature>
<organism evidence="19 20">
    <name type="scientific">Cylicocyclus nassatus</name>
    <name type="common">Nematode worm</name>
    <dbReference type="NCBI Taxonomy" id="53992"/>
    <lineage>
        <taxon>Eukaryota</taxon>
        <taxon>Metazoa</taxon>
        <taxon>Ecdysozoa</taxon>
        <taxon>Nematoda</taxon>
        <taxon>Chromadorea</taxon>
        <taxon>Rhabditida</taxon>
        <taxon>Rhabditina</taxon>
        <taxon>Rhabditomorpha</taxon>
        <taxon>Strongyloidea</taxon>
        <taxon>Strongylidae</taxon>
        <taxon>Cylicocyclus</taxon>
    </lineage>
</organism>
<feature type="disulfide bond" evidence="13">
    <location>
        <begin position="77"/>
        <end position="95"/>
    </location>
</feature>
<dbReference type="InterPro" id="IPR000033">
    <property type="entry name" value="LDLR_classB_rpt"/>
</dbReference>
<protein>
    <recommendedName>
        <fullName evidence="18">EGF-like domain-containing protein</fullName>
    </recommendedName>
</protein>
<dbReference type="SUPFAM" id="SSF57196">
    <property type="entry name" value="EGF/Laminin"/>
    <property type="match status" value="2"/>
</dbReference>
<dbReference type="PROSITE" id="PS50026">
    <property type="entry name" value="EGF_3"/>
    <property type="match status" value="1"/>
</dbReference>
<evidence type="ECO:0000256" key="3">
    <source>
        <dbReference type="ARBA" id="ARBA00022536"/>
    </source>
</evidence>
<dbReference type="PROSITE" id="PS01209">
    <property type="entry name" value="LDLRA_1"/>
    <property type="match status" value="2"/>
</dbReference>
<feature type="chain" id="PRO_5041389747" description="EGF-like domain-containing protein" evidence="17">
    <location>
        <begin position="18"/>
        <end position="894"/>
    </location>
</feature>
<keyword evidence="6" id="KW-0677">Repeat</keyword>
<dbReference type="CDD" id="cd00112">
    <property type="entry name" value="LDLa"/>
    <property type="match status" value="5"/>
</dbReference>
<keyword evidence="10" id="KW-0675">Receptor</keyword>
<dbReference type="GO" id="GO:0012505">
    <property type="term" value="C:endomembrane system"/>
    <property type="evidence" value="ECO:0007669"/>
    <property type="project" value="UniProtKB-SubCell"/>
</dbReference>
<evidence type="ECO:0000256" key="17">
    <source>
        <dbReference type="SAM" id="SignalP"/>
    </source>
</evidence>
<evidence type="ECO:0000313" key="20">
    <source>
        <dbReference type="Proteomes" id="UP001176961"/>
    </source>
</evidence>
<evidence type="ECO:0000259" key="18">
    <source>
        <dbReference type="PROSITE" id="PS50026"/>
    </source>
</evidence>
<evidence type="ECO:0000256" key="5">
    <source>
        <dbReference type="ARBA" id="ARBA00022692"/>
    </source>
</evidence>
<dbReference type="GO" id="GO:0016324">
    <property type="term" value="C:apical plasma membrane"/>
    <property type="evidence" value="ECO:0007669"/>
    <property type="project" value="TreeGrafter"/>
</dbReference>
<keyword evidence="3 12" id="KW-0245">EGF-like domain</keyword>
<dbReference type="GO" id="GO:0005509">
    <property type="term" value="F:calcium ion binding"/>
    <property type="evidence" value="ECO:0007669"/>
    <property type="project" value="InterPro"/>
</dbReference>
<evidence type="ECO:0000256" key="11">
    <source>
        <dbReference type="ARBA" id="ARBA00023180"/>
    </source>
</evidence>
<evidence type="ECO:0000256" key="6">
    <source>
        <dbReference type="ARBA" id="ARBA00022737"/>
    </source>
</evidence>
<feature type="disulfide bond" evidence="13">
    <location>
        <begin position="125"/>
        <end position="137"/>
    </location>
</feature>
<feature type="repeat" description="LDL-receptor class B" evidence="14">
    <location>
        <begin position="481"/>
        <end position="525"/>
    </location>
</feature>
<evidence type="ECO:0000256" key="8">
    <source>
        <dbReference type="ARBA" id="ARBA00023136"/>
    </source>
</evidence>
<keyword evidence="4" id="KW-0254">Endocytosis</keyword>
<evidence type="ECO:0000256" key="12">
    <source>
        <dbReference type="PROSITE-ProRule" id="PRU00076"/>
    </source>
</evidence>
<comment type="caution">
    <text evidence="12">Lacks conserved residue(s) required for the propagation of feature annotation.</text>
</comment>
<dbReference type="PROSITE" id="PS01187">
    <property type="entry name" value="EGF_CA"/>
    <property type="match status" value="1"/>
</dbReference>
<dbReference type="Gene3D" id="2.10.25.10">
    <property type="entry name" value="Laminin"/>
    <property type="match status" value="2"/>
</dbReference>
<dbReference type="InterPro" id="IPR018097">
    <property type="entry name" value="EGF_Ca-bd_CS"/>
</dbReference>
<dbReference type="InterPro" id="IPR036055">
    <property type="entry name" value="LDL_receptor-like_sf"/>
</dbReference>
<dbReference type="SUPFAM" id="SSF57424">
    <property type="entry name" value="LDL receptor-like module"/>
    <property type="match status" value="5"/>
</dbReference>
<feature type="disulfide bond" evidence="13">
    <location>
        <begin position="89"/>
        <end position="104"/>
    </location>
</feature>